<feature type="chain" id="PRO_5002663803" evidence="1">
    <location>
        <begin position="19"/>
        <end position="441"/>
    </location>
</feature>
<dbReference type="OrthoDB" id="639393at2"/>
<evidence type="ECO:0000313" key="3">
    <source>
        <dbReference type="Proteomes" id="UP000001601"/>
    </source>
</evidence>
<dbReference type="eggNOG" id="COG0308">
    <property type="taxonomic scope" value="Bacteria"/>
</dbReference>
<dbReference type="EMBL" id="AANC01000002">
    <property type="protein sequence ID" value="EAQ50564.1"/>
    <property type="molecule type" value="Genomic_DNA"/>
</dbReference>
<dbReference type="AlphaFoldDB" id="A3XIQ3"/>
<name>A3XIQ3_LEEBM</name>
<dbReference type="HOGENOM" id="CLU_620802_0_0_10"/>
<evidence type="ECO:0000256" key="1">
    <source>
        <dbReference type="SAM" id="SignalP"/>
    </source>
</evidence>
<organism evidence="2 3">
    <name type="scientific">Leeuwenhoekiella blandensis (strain CECT 7118 / CCUG 51940 / KCTC 22103 / MED217)</name>
    <name type="common">Flavobacterium sp. (strain MED217)</name>
    <dbReference type="NCBI Taxonomy" id="398720"/>
    <lineage>
        <taxon>Bacteria</taxon>
        <taxon>Pseudomonadati</taxon>
        <taxon>Bacteroidota</taxon>
        <taxon>Flavobacteriia</taxon>
        <taxon>Flavobacteriales</taxon>
        <taxon>Flavobacteriaceae</taxon>
        <taxon>Leeuwenhoekiella</taxon>
    </lineage>
</organism>
<accession>A3XIQ3</accession>
<proteinExistence type="predicted"/>
<evidence type="ECO:0000313" key="2">
    <source>
        <dbReference type="EMBL" id="EAQ50564.1"/>
    </source>
</evidence>
<sequence length="441" mass="49747">MNIKALILCLLLVNLSFAQKLSHLDGTVNISLEDETIDATYTLSNLPVDTQTLSFRLNEYIKVKSIELNGDRIASSKVPQNCNDCLIYTVLVGCEVVITPESTLTIETEGKFKNFDKPKSARRYKGQLVYSNGVLRATNADKWYPEIVNKSSNVSDYMNPFNYTYAITANCTDCESIYLGKGKPQPSGTTFINDQVEGDMILLAGNLKYTPGKYANYINVPQDKIPALEATFEKTRGFLQDITRVTSDSKVVYAQVSSPVYGNEASYNTIINTSQNVDVAKIDDAIGEGEAYYYLSGAFKPETQLDRMLLQSLAKYVKLRYLKKYSTNQYNTLNSFIESKTANTENRLASNHNELNALLISPEQFNILENEIGEAEMNTFISNIFQNLRVGKLSIQAFSDSFKQIEIPEKSERFALLENNLRTQFELRAETPEVKEILTRW</sequence>
<comment type="caution">
    <text evidence="2">The sequence shown here is derived from an EMBL/GenBank/DDBJ whole genome shotgun (WGS) entry which is preliminary data.</text>
</comment>
<dbReference type="RefSeq" id="WP_009779586.1">
    <property type="nucleotide sequence ID" value="NZ_CH672395.1"/>
</dbReference>
<keyword evidence="3" id="KW-1185">Reference proteome</keyword>
<keyword evidence="1" id="KW-0732">Signal</keyword>
<dbReference type="Proteomes" id="UP000001601">
    <property type="component" value="Unassembled WGS sequence"/>
</dbReference>
<protein>
    <submittedName>
        <fullName evidence="2">Uncharacterized protein</fullName>
    </submittedName>
</protein>
<feature type="signal peptide" evidence="1">
    <location>
        <begin position="1"/>
        <end position="18"/>
    </location>
</feature>
<dbReference type="STRING" id="398720.MED217_06012"/>
<reference evidence="2 3" key="1">
    <citation type="journal article" date="2007" name="Nature">
        <title>Light stimulates growth of proteorhodopsin-containing marine Flavobacteria.</title>
        <authorList>
            <person name="Gomez-Consarnau L."/>
            <person name="Gonzalez J.M."/>
            <person name="Coll-Llado M."/>
            <person name="Gourdon P."/>
            <person name="Pascher T."/>
            <person name="Neutze R."/>
            <person name="Pedros-Alio C."/>
            <person name="Pinhassi J."/>
        </authorList>
    </citation>
    <scope>NUCLEOTIDE SEQUENCE [LARGE SCALE GENOMIC DNA]</scope>
    <source>
        <strain evidence="2 3">MED217</strain>
    </source>
</reference>
<gene>
    <name evidence="2" type="ORF">MED217_06012</name>
</gene>